<feature type="compositionally biased region" description="Polar residues" evidence="4">
    <location>
        <begin position="1"/>
        <end position="10"/>
    </location>
</feature>
<dbReference type="Proteomes" id="UP000215595">
    <property type="component" value="Unassembled WGS sequence"/>
</dbReference>
<gene>
    <name evidence="6" type="ORF">B7Z01_04575</name>
</gene>
<reference evidence="6 7" key="1">
    <citation type="submission" date="2017-03" db="EMBL/GenBank/DDBJ databases">
        <title>Lifting the veil on microbial sulfur biogeochemistry in mining wastewaters.</title>
        <authorList>
            <person name="Kantor R.S."/>
            <person name="Colenbrander Nelson T."/>
            <person name="Marshall S."/>
            <person name="Bennett D."/>
            <person name="Apte S."/>
            <person name="Camacho D."/>
            <person name="Thomas B.C."/>
            <person name="Warren L.A."/>
            <person name="Banfield J.F."/>
        </authorList>
    </citation>
    <scope>NUCLEOTIDE SEQUENCE [LARGE SCALE GENOMIC DNA]</scope>
    <source>
        <strain evidence="6">32-69-9</strain>
    </source>
</reference>
<dbReference type="InterPro" id="IPR033120">
    <property type="entry name" value="HOTDOG_ACOT"/>
</dbReference>
<evidence type="ECO:0000259" key="5">
    <source>
        <dbReference type="PROSITE" id="PS51770"/>
    </source>
</evidence>
<protein>
    <submittedName>
        <fullName evidence="6">Acyl-CoA thioesterase</fullName>
    </submittedName>
</protein>
<dbReference type="Gene3D" id="3.10.129.10">
    <property type="entry name" value="Hotdog Thioesterase"/>
    <property type="match status" value="1"/>
</dbReference>
<evidence type="ECO:0000313" key="6">
    <source>
        <dbReference type="EMBL" id="OYX34817.1"/>
    </source>
</evidence>
<dbReference type="Pfam" id="PF03061">
    <property type="entry name" value="4HBT"/>
    <property type="match status" value="1"/>
</dbReference>
<dbReference type="PANTHER" id="PTHR11049">
    <property type="entry name" value="ACYL COENZYME A THIOESTER HYDROLASE"/>
    <property type="match status" value="1"/>
</dbReference>
<dbReference type="GO" id="GO:0052816">
    <property type="term" value="F:long-chain fatty acyl-CoA hydrolase activity"/>
    <property type="evidence" value="ECO:0007669"/>
    <property type="project" value="TreeGrafter"/>
</dbReference>
<dbReference type="GO" id="GO:0005829">
    <property type="term" value="C:cytosol"/>
    <property type="evidence" value="ECO:0007669"/>
    <property type="project" value="TreeGrafter"/>
</dbReference>
<dbReference type="PROSITE" id="PS51770">
    <property type="entry name" value="HOTDOG_ACOT"/>
    <property type="match status" value="1"/>
</dbReference>
<dbReference type="SUPFAM" id="SSF54637">
    <property type="entry name" value="Thioesterase/thiol ester dehydrase-isomerase"/>
    <property type="match status" value="1"/>
</dbReference>
<dbReference type="InterPro" id="IPR006683">
    <property type="entry name" value="Thioestr_dom"/>
</dbReference>
<dbReference type="EMBL" id="NCEB01000007">
    <property type="protein sequence ID" value="OYX34817.1"/>
    <property type="molecule type" value="Genomic_DNA"/>
</dbReference>
<dbReference type="InterPro" id="IPR040170">
    <property type="entry name" value="Cytosol_ACT"/>
</dbReference>
<feature type="region of interest" description="Disordered" evidence="4">
    <location>
        <begin position="1"/>
        <end position="23"/>
    </location>
</feature>
<organism evidence="6 7">
    <name type="scientific">Brevundimonas subvibrioides</name>
    <dbReference type="NCBI Taxonomy" id="74313"/>
    <lineage>
        <taxon>Bacteria</taxon>
        <taxon>Pseudomonadati</taxon>
        <taxon>Pseudomonadota</taxon>
        <taxon>Alphaproteobacteria</taxon>
        <taxon>Caulobacterales</taxon>
        <taxon>Caulobacteraceae</taxon>
        <taxon>Brevundimonas</taxon>
    </lineage>
</organism>
<name>A0A258FRK3_9CAUL</name>
<accession>A0A258FRK3</accession>
<dbReference type="GO" id="GO:0009062">
    <property type="term" value="P:fatty acid catabolic process"/>
    <property type="evidence" value="ECO:0007669"/>
    <property type="project" value="TreeGrafter"/>
</dbReference>
<evidence type="ECO:0000313" key="7">
    <source>
        <dbReference type="Proteomes" id="UP000215595"/>
    </source>
</evidence>
<sequence length="146" mass="15562">MKPETPSSAGEDTAAPPASPDGQLVGRVIAMPADTNPEGDIFGGWLLAQMDLAGSTPAFDLAHGRCATVAVDAMVFHQPVSVGDEVSLYATVLKAGRTSVRVRVEAWKRPRSSEQVTRVTEGVFTYVAIDADRKPRPLPPFNSQQT</sequence>
<dbReference type="CDD" id="cd03442">
    <property type="entry name" value="BFIT_BACH"/>
    <property type="match status" value="1"/>
</dbReference>
<keyword evidence="2 3" id="KW-0378">Hydrolase</keyword>
<evidence type="ECO:0000256" key="1">
    <source>
        <dbReference type="ARBA" id="ARBA00010458"/>
    </source>
</evidence>
<evidence type="ECO:0000256" key="4">
    <source>
        <dbReference type="SAM" id="MobiDB-lite"/>
    </source>
</evidence>
<evidence type="ECO:0000256" key="2">
    <source>
        <dbReference type="ARBA" id="ARBA00022801"/>
    </source>
</evidence>
<dbReference type="InterPro" id="IPR029069">
    <property type="entry name" value="HotDog_dom_sf"/>
</dbReference>
<dbReference type="PANTHER" id="PTHR11049:SF5">
    <property type="entry name" value="ACYL-COA THIOESTER HYDROLASE YCIA"/>
    <property type="match status" value="1"/>
</dbReference>
<comment type="caution">
    <text evidence="6">The sequence shown here is derived from an EMBL/GenBank/DDBJ whole genome shotgun (WGS) entry which is preliminary data.</text>
</comment>
<proteinExistence type="inferred from homology"/>
<comment type="similarity">
    <text evidence="1">Belongs to the acyl coenzyme A hydrolase family.</text>
</comment>
<dbReference type="GO" id="GO:0006637">
    <property type="term" value="P:acyl-CoA metabolic process"/>
    <property type="evidence" value="ECO:0007669"/>
    <property type="project" value="TreeGrafter"/>
</dbReference>
<evidence type="ECO:0000256" key="3">
    <source>
        <dbReference type="PROSITE-ProRule" id="PRU01106"/>
    </source>
</evidence>
<feature type="domain" description="HotDog ACOT-type" evidence="5">
    <location>
        <begin position="20"/>
        <end position="132"/>
    </location>
</feature>
<dbReference type="AlphaFoldDB" id="A0A258FRK3"/>